<protein>
    <submittedName>
        <fullName evidence="1">Uncharacterized protein</fullName>
    </submittedName>
</protein>
<proteinExistence type="predicted"/>
<dbReference type="Proteomes" id="UP000594638">
    <property type="component" value="Unassembled WGS sequence"/>
</dbReference>
<keyword evidence="2" id="KW-1185">Reference proteome</keyword>
<sequence>MFGDGLLLRAVFALKNSNGIVEEAAEEELMDTMAQANSTDAGDFDKLRPQQRWFVEKVAPVVWKLSGDSTDGSEIFIWQHRIMRETPDSERDDSEINMSGWKIMSGWVDNK</sequence>
<reference evidence="1 2" key="1">
    <citation type="submission" date="2019-12" db="EMBL/GenBank/DDBJ databases">
        <authorList>
            <person name="Alioto T."/>
            <person name="Alioto T."/>
            <person name="Gomez Garrido J."/>
        </authorList>
    </citation>
    <scope>NUCLEOTIDE SEQUENCE [LARGE SCALE GENOMIC DNA]</scope>
</reference>
<dbReference type="AlphaFoldDB" id="A0A8S0UEQ8"/>
<accession>A0A8S0UEQ8</accession>
<evidence type="ECO:0000313" key="2">
    <source>
        <dbReference type="Proteomes" id="UP000594638"/>
    </source>
</evidence>
<name>A0A8S0UEQ8_OLEEU</name>
<organism evidence="1 2">
    <name type="scientific">Olea europaea subsp. europaea</name>
    <dbReference type="NCBI Taxonomy" id="158383"/>
    <lineage>
        <taxon>Eukaryota</taxon>
        <taxon>Viridiplantae</taxon>
        <taxon>Streptophyta</taxon>
        <taxon>Embryophyta</taxon>
        <taxon>Tracheophyta</taxon>
        <taxon>Spermatophyta</taxon>
        <taxon>Magnoliopsida</taxon>
        <taxon>eudicotyledons</taxon>
        <taxon>Gunneridae</taxon>
        <taxon>Pentapetalae</taxon>
        <taxon>asterids</taxon>
        <taxon>lamiids</taxon>
        <taxon>Lamiales</taxon>
        <taxon>Oleaceae</taxon>
        <taxon>Oleeae</taxon>
        <taxon>Olea</taxon>
    </lineage>
</organism>
<comment type="caution">
    <text evidence="1">The sequence shown here is derived from an EMBL/GenBank/DDBJ whole genome shotgun (WGS) entry which is preliminary data.</text>
</comment>
<dbReference type="EMBL" id="CACTIH010007631">
    <property type="protein sequence ID" value="CAA3016600.1"/>
    <property type="molecule type" value="Genomic_DNA"/>
</dbReference>
<dbReference type="Gramene" id="OE9A080694T1">
    <property type="protein sequence ID" value="OE9A080694C1"/>
    <property type="gene ID" value="OE9A080694"/>
</dbReference>
<gene>
    <name evidence="1" type="ORF">OLEA9_A080694</name>
</gene>
<evidence type="ECO:0000313" key="1">
    <source>
        <dbReference type="EMBL" id="CAA3016600.1"/>
    </source>
</evidence>